<reference evidence="1" key="1">
    <citation type="journal article" date="2021" name="New Phytol.">
        <title>Evolutionary innovations through gain and loss of genes in the ectomycorrhizal Boletales.</title>
        <authorList>
            <person name="Wu G."/>
            <person name="Miyauchi S."/>
            <person name="Morin E."/>
            <person name="Kuo A."/>
            <person name="Drula E."/>
            <person name="Varga T."/>
            <person name="Kohler A."/>
            <person name="Feng B."/>
            <person name="Cao Y."/>
            <person name="Lipzen A."/>
            <person name="Daum C."/>
            <person name="Hundley H."/>
            <person name="Pangilinan J."/>
            <person name="Johnson J."/>
            <person name="Barry K."/>
            <person name="LaButti K."/>
            <person name="Ng V."/>
            <person name="Ahrendt S."/>
            <person name="Min B."/>
            <person name="Choi I.G."/>
            <person name="Park H."/>
            <person name="Plett J.M."/>
            <person name="Magnuson J."/>
            <person name="Spatafora J.W."/>
            <person name="Nagy L.G."/>
            <person name="Henrissat B."/>
            <person name="Grigoriev I.V."/>
            <person name="Yang Z.L."/>
            <person name="Xu J."/>
            <person name="Martin F.M."/>
        </authorList>
    </citation>
    <scope>NUCLEOTIDE SEQUENCE</scope>
    <source>
        <strain evidence="1">ATCC 28755</strain>
    </source>
</reference>
<evidence type="ECO:0000313" key="1">
    <source>
        <dbReference type="EMBL" id="KAH7907631.1"/>
    </source>
</evidence>
<keyword evidence="2" id="KW-1185">Reference proteome</keyword>
<gene>
    <name evidence="1" type="ORF">BJ138DRAFT_1104165</name>
</gene>
<sequence length="281" mass="32148">MLHFSVVMYMNVLDNVNEERFVSLLLCTMLMPLLFLKPKGLRFRSHVAPAVACSLRATKNSWSITAKQKVFPSTAEQFAIHRKQLMSSKLVKATKILQRRGLRMRPTVTPGTVMWWDLQNIAIQHILRKCDLTQDDLDILEKPLELLNDPTGRGKDYVHKANSSRKKVAALYRTLYNEQAHTVPTPSSYARRSKWAVWQKKNTAILCLRPPEKQGLPLCLLDNVFRTFRINASAALPITFKENVTIEVAHALCAEMGGVFEDERARSECFFKFLQGVFGRQ</sequence>
<dbReference type="Proteomes" id="UP000790377">
    <property type="component" value="Unassembled WGS sequence"/>
</dbReference>
<proteinExistence type="predicted"/>
<protein>
    <submittedName>
        <fullName evidence="1">Uncharacterized protein</fullName>
    </submittedName>
</protein>
<dbReference type="EMBL" id="MU267886">
    <property type="protein sequence ID" value="KAH7907631.1"/>
    <property type="molecule type" value="Genomic_DNA"/>
</dbReference>
<name>A0ACB8A393_9AGAM</name>
<organism evidence="1 2">
    <name type="scientific">Hygrophoropsis aurantiaca</name>
    <dbReference type="NCBI Taxonomy" id="72124"/>
    <lineage>
        <taxon>Eukaryota</taxon>
        <taxon>Fungi</taxon>
        <taxon>Dikarya</taxon>
        <taxon>Basidiomycota</taxon>
        <taxon>Agaricomycotina</taxon>
        <taxon>Agaricomycetes</taxon>
        <taxon>Agaricomycetidae</taxon>
        <taxon>Boletales</taxon>
        <taxon>Coniophorineae</taxon>
        <taxon>Hygrophoropsidaceae</taxon>
        <taxon>Hygrophoropsis</taxon>
    </lineage>
</organism>
<comment type="caution">
    <text evidence="1">The sequence shown here is derived from an EMBL/GenBank/DDBJ whole genome shotgun (WGS) entry which is preliminary data.</text>
</comment>
<evidence type="ECO:0000313" key="2">
    <source>
        <dbReference type="Proteomes" id="UP000790377"/>
    </source>
</evidence>
<accession>A0ACB8A393</accession>